<feature type="domain" description="SusD-like N-terminal" evidence="8">
    <location>
        <begin position="21"/>
        <end position="212"/>
    </location>
</feature>
<dbReference type="InterPro" id="IPR033985">
    <property type="entry name" value="SusD-like_N"/>
</dbReference>
<dbReference type="Pfam" id="PF14322">
    <property type="entry name" value="SusD-like_3"/>
    <property type="match status" value="1"/>
</dbReference>
<evidence type="ECO:0000256" key="6">
    <source>
        <dbReference type="SAM" id="SignalP"/>
    </source>
</evidence>
<sequence>MKKIFFLLPAFLLLSSCADEFLTKDHPTATTDENFWNTEGEINTALNIIYDQVPSGQFRYQKNTRITFDGMTDDAVWYANFFGEVNIIALGNATSQMRGTGWDAIQPVWEENYLAIRRANRFLEFAGKALVGPELKKRYFAEARALRAWLHLDLFLYYGEIPIVTKVVLPTETDLAKNSKQEIIDFIVSELDLAAQDLPLNYAINDIRRITKGVCYTMKTVAFLNSGRYPEAVAAAKQVIDLNLYKLHPKYQAIFNYEAQVNEERIFIRQGGNDDSFYRAAPGYLGGNACLNPTAALVNTYETKQGKTLAELGPDSAAIYKLSPNYKNNRDPRMEATIAYPGSTFYGNLDPFDDSPNNPNRLAANYSSKTGFWLRKYVDLADKGRGRGTLDYAVYRYADLLLMYVEALVESGQWKHPDVIKYLDQIRLRAGMPKVNVAVYNTEEKVRELYRRERRVELAFEGSRLFDIRRWRIAEKVMNGVVEGAINPKTKKAVNVETRTFSQKDYLWPIPAREIDGNPLMTQNPGY</sequence>
<dbReference type="OrthoDB" id="5694214at2"/>
<keyword evidence="4" id="KW-0472">Membrane</keyword>
<evidence type="ECO:0000256" key="4">
    <source>
        <dbReference type="ARBA" id="ARBA00023136"/>
    </source>
</evidence>
<dbReference type="PROSITE" id="PS51257">
    <property type="entry name" value="PROKAR_LIPOPROTEIN"/>
    <property type="match status" value="1"/>
</dbReference>
<protein>
    <submittedName>
        <fullName evidence="9">Starch-binding associating with outer membrane</fullName>
    </submittedName>
</protein>
<evidence type="ECO:0000256" key="5">
    <source>
        <dbReference type="ARBA" id="ARBA00023237"/>
    </source>
</evidence>
<dbReference type="STRING" id="651661.SAMN05660293_01392"/>
<dbReference type="Pfam" id="PF07980">
    <property type="entry name" value="SusD_RagB"/>
    <property type="match status" value="1"/>
</dbReference>
<evidence type="ECO:0000259" key="7">
    <source>
        <dbReference type="Pfam" id="PF07980"/>
    </source>
</evidence>
<dbReference type="EMBL" id="FUZA01000001">
    <property type="protein sequence ID" value="SKB60833.1"/>
    <property type="molecule type" value="Genomic_DNA"/>
</dbReference>
<dbReference type="InterPro" id="IPR012944">
    <property type="entry name" value="SusD_RagB_dom"/>
</dbReference>
<evidence type="ECO:0000256" key="3">
    <source>
        <dbReference type="ARBA" id="ARBA00022729"/>
    </source>
</evidence>
<feature type="chain" id="PRO_5012301365" evidence="6">
    <location>
        <begin position="19"/>
        <end position="527"/>
    </location>
</feature>
<gene>
    <name evidence="9" type="ORF">SAMN05660293_01392</name>
</gene>
<evidence type="ECO:0000256" key="2">
    <source>
        <dbReference type="ARBA" id="ARBA00006275"/>
    </source>
</evidence>
<keyword evidence="5" id="KW-0998">Cell outer membrane</keyword>
<dbReference type="Proteomes" id="UP000190897">
    <property type="component" value="Unassembled WGS sequence"/>
</dbReference>
<dbReference type="InterPro" id="IPR011990">
    <property type="entry name" value="TPR-like_helical_dom_sf"/>
</dbReference>
<feature type="domain" description="RagB/SusD" evidence="7">
    <location>
        <begin position="275"/>
        <end position="527"/>
    </location>
</feature>
<dbReference type="RefSeq" id="WP_082213861.1">
    <property type="nucleotide sequence ID" value="NZ_FUZA01000001.1"/>
</dbReference>
<evidence type="ECO:0000256" key="1">
    <source>
        <dbReference type="ARBA" id="ARBA00004442"/>
    </source>
</evidence>
<keyword evidence="3 6" id="KW-0732">Signal</keyword>
<evidence type="ECO:0000259" key="8">
    <source>
        <dbReference type="Pfam" id="PF14322"/>
    </source>
</evidence>
<comment type="similarity">
    <text evidence="2">Belongs to the SusD family.</text>
</comment>
<reference evidence="10" key="1">
    <citation type="submission" date="2017-02" db="EMBL/GenBank/DDBJ databases">
        <authorList>
            <person name="Varghese N."/>
            <person name="Submissions S."/>
        </authorList>
    </citation>
    <scope>NUCLEOTIDE SEQUENCE [LARGE SCALE GENOMIC DNA]</scope>
    <source>
        <strain evidence="10">DSM 22270</strain>
    </source>
</reference>
<evidence type="ECO:0000313" key="9">
    <source>
        <dbReference type="EMBL" id="SKB60833.1"/>
    </source>
</evidence>
<accession>A0A1T5CNE2</accession>
<evidence type="ECO:0000313" key="10">
    <source>
        <dbReference type="Proteomes" id="UP000190897"/>
    </source>
</evidence>
<dbReference type="Gene3D" id="1.25.40.390">
    <property type="match status" value="1"/>
</dbReference>
<organism evidence="9 10">
    <name type="scientific">Dyadobacter psychrophilus</name>
    <dbReference type="NCBI Taxonomy" id="651661"/>
    <lineage>
        <taxon>Bacteria</taxon>
        <taxon>Pseudomonadati</taxon>
        <taxon>Bacteroidota</taxon>
        <taxon>Cytophagia</taxon>
        <taxon>Cytophagales</taxon>
        <taxon>Spirosomataceae</taxon>
        <taxon>Dyadobacter</taxon>
    </lineage>
</organism>
<dbReference type="GO" id="GO:0009279">
    <property type="term" value="C:cell outer membrane"/>
    <property type="evidence" value="ECO:0007669"/>
    <property type="project" value="UniProtKB-SubCell"/>
</dbReference>
<comment type="subcellular location">
    <subcellularLocation>
        <location evidence="1">Cell outer membrane</location>
    </subcellularLocation>
</comment>
<name>A0A1T5CNE2_9BACT</name>
<dbReference type="SUPFAM" id="SSF48452">
    <property type="entry name" value="TPR-like"/>
    <property type="match status" value="1"/>
</dbReference>
<dbReference type="AlphaFoldDB" id="A0A1T5CNE2"/>
<proteinExistence type="inferred from homology"/>
<feature type="signal peptide" evidence="6">
    <location>
        <begin position="1"/>
        <end position="18"/>
    </location>
</feature>
<keyword evidence="10" id="KW-1185">Reference proteome</keyword>